<evidence type="ECO:0000259" key="2">
    <source>
        <dbReference type="Pfam" id="PF04195"/>
    </source>
</evidence>
<reference evidence="3" key="2">
    <citation type="submission" date="2022-01" db="EMBL/GenBank/DDBJ databases">
        <authorList>
            <person name="Yamashiro T."/>
            <person name="Shiraishi A."/>
            <person name="Satake H."/>
            <person name="Nakayama K."/>
        </authorList>
    </citation>
    <scope>NUCLEOTIDE SEQUENCE</scope>
</reference>
<gene>
    <name evidence="3" type="ORF">Tco_1006696</name>
</gene>
<comment type="caution">
    <text evidence="3">The sequence shown here is derived from an EMBL/GenBank/DDBJ whole genome shotgun (WGS) entry which is preliminary data.</text>
</comment>
<protein>
    <recommendedName>
        <fullName evidence="2">Transposase (putative) gypsy type domain-containing protein</fullName>
    </recommendedName>
</protein>
<evidence type="ECO:0000313" key="4">
    <source>
        <dbReference type="Proteomes" id="UP001151760"/>
    </source>
</evidence>
<proteinExistence type="predicted"/>
<evidence type="ECO:0000256" key="1">
    <source>
        <dbReference type="SAM" id="Coils"/>
    </source>
</evidence>
<dbReference type="Pfam" id="PF04195">
    <property type="entry name" value="Transposase_28"/>
    <property type="match status" value="1"/>
</dbReference>
<evidence type="ECO:0000313" key="3">
    <source>
        <dbReference type="EMBL" id="GJT63163.1"/>
    </source>
</evidence>
<reference evidence="3" key="1">
    <citation type="journal article" date="2022" name="Int. J. Mol. Sci.">
        <title>Draft Genome of Tanacetum Coccineum: Genomic Comparison of Closely Related Tanacetum-Family Plants.</title>
        <authorList>
            <person name="Yamashiro T."/>
            <person name="Shiraishi A."/>
            <person name="Nakayama K."/>
            <person name="Satake H."/>
        </authorList>
    </citation>
    <scope>NUCLEOTIDE SEQUENCE</scope>
</reference>
<keyword evidence="4" id="KW-1185">Reference proteome</keyword>
<feature type="coiled-coil region" evidence="1">
    <location>
        <begin position="457"/>
        <end position="529"/>
    </location>
</feature>
<name>A0ABQ5FIM4_9ASTR</name>
<sequence length="639" mass="71683">MGSITSLKCVLTQEHLDAICAKYFVPEEVHPQLPSSDATMHERPTGKVGMYTRFFDYANYRIPFSTFFVSVLIHFRIPFSQLSVFGSAKVSHFEILCRVCNIEPDVSLFRYFYTHNYKNGWFGFTKRPKVRACYSKNLDSVKNWNDHFFWVDEFVVPANARFNWFPEEFLCWVGISRNYLLNKDTYPRFEYEDGEGMDLNAFIRTADPRKLSASVEREFVGDASDGGDQGFDSAVGQEIVEPSVPVAASAEATVPKTDYGTAGGSVTGGKSLSALNRLLQDSRLTVEQGANSAGPEVDSLVRSTAPIMTEAITVATTVAIPADISKDKSAPHPSVFGSSSSSEKTDRTLSLFTGRSGSGFDAGSIRAEETVGAGSEKIYVPEWTVTKGFEMNDGRLCANMIDHFTPPAFFKIVRGMEHEQLFTEFNVSAARNLSLSSEVRMREEYNILEKRKWRTLAEEKNTLLEAKDKEIEDLKSQLLRASEESAEVTQLRVQVSGLEATENSLRGEVASAKDRSTLLEQECDSLKLKVTGLESAIVEKEIKDFLILGAYSSSLKSSETIKSVDQVHDLEVSSTDLREKLEMYEELLKRLEEIQDNLMEPLRTRLAEIDTDFCHTPRRGLDGTRVRRHDLIGHLKYKA</sequence>
<keyword evidence="1" id="KW-0175">Coiled coil</keyword>
<dbReference type="Proteomes" id="UP001151760">
    <property type="component" value="Unassembled WGS sequence"/>
</dbReference>
<organism evidence="3 4">
    <name type="scientific">Tanacetum coccineum</name>
    <dbReference type="NCBI Taxonomy" id="301880"/>
    <lineage>
        <taxon>Eukaryota</taxon>
        <taxon>Viridiplantae</taxon>
        <taxon>Streptophyta</taxon>
        <taxon>Embryophyta</taxon>
        <taxon>Tracheophyta</taxon>
        <taxon>Spermatophyta</taxon>
        <taxon>Magnoliopsida</taxon>
        <taxon>eudicotyledons</taxon>
        <taxon>Gunneridae</taxon>
        <taxon>Pentapetalae</taxon>
        <taxon>asterids</taxon>
        <taxon>campanulids</taxon>
        <taxon>Asterales</taxon>
        <taxon>Asteraceae</taxon>
        <taxon>Asteroideae</taxon>
        <taxon>Anthemideae</taxon>
        <taxon>Anthemidinae</taxon>
        <taxon>Tanacetum</taxon>
    </lineage>
</organism>
<feature type="coiled-coil region" evidence="1">
    <location>
        <begin position="567"/>
        <end position="597"/>
    </location>
</feature>
<accession>A0ABQ5FIM4</accession>
<dbReference type="InterPro" id="IPR007321">
    <property type="entry name" value="Transposase_28"/>
</dbReference>
<feature type="domain" description="Transposase (putative) gypsy type" evidence="2">
    <location>
        <begin position="60"/>
        <end position="114"/>
    </location>
</feature>
<dbReference type="PANTHER" id="PTHR31099">
    <property type="entry name" value="OS06G0165300 PROTEIN"/>
    <property type="match status" value="1"/>
</dbReference>
<dbReference type="PANTHER" id="PTHR31099:SF41">
    <property type="entry name" value="TRANSPOSASE (PUTATIVE), GYPSY TYPE-RELATED"/>
    <property type="match status" value="1"/>
</dbReference>
<dbReference type="EMBL" id="BQNB010017436">
    <property type="protein sequence ID" value="GJT63163.1"/>
    <property type="molecule type" value="Genomic_DNA"/>
</dbReference>